<dbReference type="InterPro" id="IPR016461">
    <property type="entry name" value="COMT-like"/>
</dbReference>
<gene>
    <name evidence="7" type="ORF">HRI_003794500</name>
</gene>
<keyword evidence="2" id="KW-0808">Transferase</keyword>
<evidence type="ECO:0000259" key="6">
    <source>
        <dbReference type="Pfam" id="PF08100"/>
    </source>
</evidence>
<dbReference type="GO" id="GO:0032259">
    <property type="term" value="P:methylation"/>
    <property type="evidence" value="ECO:0007669"/>
    <property type="project" value="UniProtKB-KW"/>
</dbReference>
<dbReference type="PIRSF" id="PIRSF005739">
    <property type="entry name" value="O-mtase"/>
    <property type="match status" value="1"/>
</dbReference>
<keyword evidence="3" id="KW-0949">S-adenosyl-L-methionine</keyword>
<evidence type="ECO:0000259" key="5">
    <source>
        <dbReference type="Pfam" id="PF00891"/>
    </source>
</evidence>
<dbReference type="InterPro" id="IPR001077">
    <property type="entry name" value="COMT_C"/>
</dbReference>
<sequence length="372" mass="40834">MTQGDDIRGDSTTGTVVNGAEATVQGQAEILRILDNFVESMALKCVVELGIADALNSHPHGHNYPMTLSQIAARIPFPNLDMDCLSRVMTFLSCRKVFDVTVDKESGETMYGLTDTSKWLLTDNKSESLVPAVLLATHPCSMAAWNCLSTSIAEGGACGFSRAIGSTLYDFQSKNHEYKRVFGEAMACNSRVVMKAVLKYYKDGFNNVGTIVDVGGGSGAAVAEIVEAYPHIKGFNFDLPNVVAGAPKYPNVTHVGGDMFATVPINADAVFLKWILHNWSDEKCVEILKNCRKALVEEKGKLIIVEAVLRLKSESLFDLEAQRYDLKMLVLSPSGKERNEDEWKKLLKRGGFSRYTIIEIPSFLSIIEAFPS</sequence>
<accession>A0A9W7MER5</accession>
<keyword evidence="8" id="KW-1185">Reference proteome</keyword>
<dbReference type="Pfam" id="PF08100">
    <property type="entry name" value="Dimerisation"/>
    <property type="match status" value="1"/>
</dbReference>
<evidence type="ECO:0000256" key="3">
    <source>
        <dbReference type="ARBA" id="ARBA00022691"/>
    </source>
</evidence>
<dbReference type="Pfam" id="PF00891">
    <property type="entry name" value="Methyltransf_2"/>
    <property type="match status" value="1"/>
</dbReference>
<dbReference type="SUPFAM" id="SSF46785">
    <property type="entry name" value="Winged helix' DNA-binding domain"/>
    <property type="match status" value="1"/>
</dbReference>
<dbReference type="GO" id="GO:0046983">
    <property type="term" value="F:protein dimerization activity"/>
    <property type="evidence" value="ECO:0007669"/>
    <property type="project" value="InterPro"/>
</dbReference>
<name>A0A9W7MER5_HIBTR</name>
<dbReference type="CDD" id="cd02440">
    <property type="entry name" value="AdoMet_MTases"/>
    <property type="match status" value="1"/>
</dbReference>
<proteinExistence type="predicted"/>
<dbReference type="InterPro" id="IPR036390">
    <property type="entry name" value="WH_DNA-bd_sf"/>
</dbReference>
<dbReference type="OrthoDB" id="1147460at2759"/>
<keyword evidence="1" id="KW-0489">Methyltransferase</keyword>
<reference evidence="7" key="1">
    <citation type="submission" date="2023-05" db="EMBL/GenBank/DDBJ databases">
        <title>Genome and transcriptome analyses reveal genes involved in the formation of fine ridges on petal epidermal cells in Hibiscus trionum.</title>
        <authorList>
            <person name="Koshimizu S."/>
            <person name="Masuda S."/>
            <person name="Ishii T."/>
            <person name="Shirasu K."/>
            <person name="Hoshino A."/>
            <person name="Arita M."/>
        </authorList>
    </citation>
    <scope>NUCLEOTIDE SEQUENCE</scope>
    <source>
        <strain evidence="7">Hamamatsu line</strain>
    </source>
</reference>
<dbReference type="InterPro" id="IPR029063">
    <property type="entry name" value="SAM-dependent_MTases_sf"/>
</dbReference>
<feature type="domain" description="O-methyltransferase C-terminal" evidence="5">
    <location>
        <begin position="145"/>
        <end position="353"/>
    </location>
</feature>
<evidence type="ECO:0000313" key="7">
    <source>
        <dbReference type="EMBL" id="GMJ01253.1"/>
    </source>
</evidence>
<dbReference type="GO" id="GO:0008171">
    <property type="term" value="F:O-methyltransferase activity"/>
    <property type="evidence" value="ECO:0007669"/>
    <property type="project" value="InterPro"/>
</dbReference>
<evidence type="ECO:0000256" key="4">
    <source>
        <dbReference type="PIRSR" id="PIRSR005739-1"/>
    </source>
</evidence>
<dbReference type="Gene3D" id="3.40.50.150">
    <property type="entry name" value="Vaccinia Virus protein VP39"/>
    <property type="match status" value="1"/>
</dbReference>
<dbReference type="Proteomes" id="UP001165190">
    <property type="component" value="Unassembled WGS sequence"/>
</dbReference>
<dbReference type="InterPro" id="IPR012967">
    <property type="entry name" value="COMT_dimerisation"/>
</dbReference>
<dbReference type="Gene3D" id="1.10.10.10">
    <property type="entry name" value="Winged helix-like DNA-binding domain superfamily/Winged helix DNA-binding domain"/>
    <property type="match status" value="1"/>
</dbReference>
<organism evidence="7 8">
    <name type="scientific">Hibiscus trionum</name>
    <name type="common">Flower of an hour</name>
    <dbReference type="NCBI Taxonomy" id="183268"/>
    <lineage>
        <taxon>Eukaryota</taxon>
        <taxon>Viridiplantae</taxon>
        <taxon>Streptophyta</taxon>
        <taxon>Embryophyta</taxon>
        <taxon>Tracheophyta</taxon>
        <taxon>Spermatophyta</taxon>
        <taxon>Magnoliopsida</taxon>
        <taxon>eudicotyledons</taxon>
        <taxon>Gunneridae</taxon>
        <taxon>Pentapetalae</taxon>
        <taxon>rosids</taxon>
        <taxon>malvids</taxon>
        <taxon>Malvales</taxon>
        <taxon>Malvaceae</taxon>
        <taxon>Malvoideae</taxon>
        <taxon>Hibiscus</taxon>
    </lineage>
</organism>
<dbReference type="AlphaFoldDB" id="A0A9W7MER5"/>
<evidence type="ECO:0000256" key="1">
    <source>
        <dbReference type="ARBA" id="ARBA00022603"/>
    </source>
</evidence>
<evidence type="ECO:0000256" key="2">
    <source>
        <dbReference type="ARBA" id="ARBA00022679"/>
    </source>
</evidence>
<comment type="caution">
    <text evidence="7">The sequence shown here is derived from an EMBL/GenBank/DDBJ whole genome shotgun (WGS) entry which is preliminary data.</text>
</comment>
<dbReference type="EMBL" id="BSYR01000035">
    <property type="protein sequence ID" value="GMJ01253.1"/>
    <property type="molecule type" value="Genomic_DNA"/>
</dbReference>
<dbReference type="InterPro" id="IPR036388">
    <property type="entry name" value="WH-like_DNA-bd_sf"/>
</dbReference>
<dbReference type="PANTHER" id="PTHR11746">
    <property type="entry name" value="O-METHYLTRANSFERASE"/>
    <property type="match status" value="1"/>
</dbReference>
<evidence type="ECO:0000313" key="8">
    <source>
        <dbReference type="Proteomes" id="UP001165190"/>
    </source>
</evidence>
<protein>
    <submittedName>
        <fullName evidence="7">Caffeate O-methyltransferase 1, O-methyltransferase 1, O-methyltransferase 3</fullName>
    </submittedName>
</protein>
<feature type="domain" description="O-methyltransferase dimerisation" evidence="6">
    <location>
        <begin position="32"/>
        <end position="123"/>
    </location>
</feature>
<feature type="active site" description="Proton acceptor" evidence="4">
    <location>
        <position position="277"/>
    </location>
</feature>
<dbReference type="SUPFAM" id="SSF53335">
    <property type="entry name" value="S-adenosyl-L-methionine-dependent methyltransferases"/>
    <property type="match status" value="1"/>
</dbReference>
<dbReference type="PROSITE" id="PS51683">
    <property type="entry name" value="SAM_OMT_II"/>
    <property type="match status" value="1"/>
</dbReference>